<evidence type="ECO:0000313" key="3">
    <source>
        <dbReference type="EMBL" id="KAJ6220654.1"/>
    </source>
</evidence>
<feature type="domain" description="Tubulin-folding cofactor D ARM repeats" evidence="2">
    <location>
        <begin position="290"/>
        <end position="537"/>
    </location>
</feature>
<organism evidence="3 4">
    <name type="scientific">Blomia tropicalis</name>
    <name type="common">Mite</name>
    <dbReference type="NCBI Taxonomy" id="40697"/>
    <lineage>
        <taxon>Eukaryota</taxon>
        <taxon>Metazoa</taxon>
        <taxon>Ecdysozoa</taxon>
        <taxon>Arthropoda</taxon>
        <taxon>Chelicerata</taxon>
        <taxon>Arachnida</taxon>
        <taxon>Acari</taxon>
        <taxon>Acariformes</taxon>
        <taxon>Sarcoptiformes</taxon>
        <taxon>Astigmata</taxon>
        <taxon>Glycyphagoidea</taxon>
        <taxon>Echimyopodidae</taxon>
        <taxon>Blomia</taxon>
    </lineage>
</organism>
<proteinExistence type="predicted"/>
<dbReference type="PANTHER" id="PTHR12658">
    <property type="entry name" value="BETA-TUBULIN COFACTOR D"/>
    <property type="match status" value="1"/>
</dbReference>
<dbReference type="SUPFAM" id="SSF48371">
    <property type="entry name" value="ARM repeat"/>
    <property type="match status" value="1"/>
</dbReference>
<evidence type="ECO:0000256" key="1">
    <source>
        <dbReference type="SAM" id="Coils"/>
    </source>
</evidence>
<dbReference type="OMA" id="CATMAEM"/>
<dbReference type="GO" id="GO:0007021">
    <property type="term" value="P:tubulin complex assembly"/>
    <property type="evidence" value="ECO:0007669"/>
    <property type="project" value="InterPro"/>
</dbReference>
<dbReference type="InterPro" id="IPR058033">
    <property type="entry name" value="ARM_TBCD_2nd"/>
</dbReference>
<dbReference type="Pfam" id="PF23579">
    <property type="entry name" value="ARM_TBCD"/>
    <property type="match status" value="1"/>
</dbReference>
<evidence type="ECO:0000313" key="4">
    <source>
        <dbReference type="Proteomes" id="UP001142055"/>
    </source>
</evidence>
<feature type="coiled-coil region" evidence="1">
    <location>
        <begin position="35"/>
        <end position="62"/>
    </location>
</feature>
<dbReference type="Proteomes" id="UP001142055">
    <property type="component" value="Chromosome 2"/>
</dbReference>
<dbReference type="InterPro" id="IPR016024">
    <property type="entry name" value="ARM-type_fold"/>
</dbReference>
<dbReference type="PANTHER" id="PTHR12658:SF0">
    <property type="entry name" value="TUBULIN-SPECIFIC CHAPERONE D"/>
    <property type="match status" value="1"/>
</dbReference>
<protein>
    <recommendedName>
        <fullName evidence="2">Tubulin-folding cofactor D ARM repeats domain-containing protein</fullName>
    </recommendedName>
</protein>
<dbReference type="Gene3D" id="1.25.10.10">
    <property type="entry name" value="Leucine-rich Repeat Variant"/>
    <property type="match status" value="1"/>
</dbReference>
<comment type="caution">
    <text evidence="3">The sequence shown here is derived from an EMBL/GenBank/DDBJ whole genome shotgun (WGS) entry which is preliminary data.</text>
</comment>
<dbReference type="GO" id="GO:0007023">
    <property type="term" value="P:post-chaperonin tubulin folding pathway"/>
    <property type="evidence" value="ECO:0007669"/>
    <property type="project" value="InterPro"/>
</dbReference>
<name>A0A9Q0M895_BLOTA</name>
<evidence type="ECO:0000259" key="2">
    <source>
        <dbReference type="Pfam" id="PF25767"/>
    </source>
</evidence>
<gene>
    <name evidence="3" type="ORF">RDWZM_006466</name>
</gene>
<dbReference type="GO" id="GO:0005096">
    <property type="term" value="F:GTPase activator activity"/>
    <property type="evidence" value="ECO:0007669"/>
    <property type="project" value="InterPro"/>
</dbReference>
<dbReference type="AlphaFoldDB" id="A0A9Q0M895"/>
<keyword evidence="1" id="KW-0175">Coiled coil</keyword>
<dbReference type="GO" id="GO:0000226">
    <property type="term" value="P:microtubule cytoskeleton organization"/>
    <property type="evidence" value="ECO:0007669"/>
    <property type="project" value="TreeGrafter"/>
</dbReference>
<dbReference type="Pfam" id="PF25767">
    <property type="entry name" value="ARM_TBCD_2nd"/>
    <property type="match status" value="1"/>
</dbReference>
<dbReference type="EMBL" id="JAPWDV010000002">
    <property type="protein sequence ID" value="KAJ6220654.1"/>
    <property type="molecule type" value="Genomic_DNA"/>
</dbReference>
<dbReference type="InterPro" id="IPR011989">
    <property type="entry name" value="ARM-like"/>
</dbReference>
<sequence length="1155" mass="133500">MVQYTVNISEDKKYLVADLKQCRQHLDRLLLVRSLKSSSSEIAKLTLERESLNENMNKILIKWKEEWKIILSFIPDFMTKILEILESNSNGIINVEDVIFGMTMEFIRCVTLCISPKRIGRYWPTDVKWLPRIVEWLEQCLSLDKCSNWSNLYVLALWLSSAVRTPFDLNRFDHEIVKSNDGTQNHTMQHRIDYAIRSIVTDHSLLPVVHLLAGGFYSRPDIIRTSSRLEQFVGLLLQKLQNQSTVYEQVCCLRIFATLMKVVDRETIHSLVEQIMEPMFDLVKSEHELIAKLSIKILGRSALTRIRPRLFKWRYSCGTRIISTPKSSELKEIGRSSLYSSNEFNIDQADDNEEEEFDIEDLPTNFETVIQIFLHHLNHQSSIVRFSIAKYLASICSRLPYNFSEEILTYIIEDLCSEAQDDTAWHGACLALAEFVRRGYVRIDRMKQIVDVVQRALFYEHIKGSFSLGTHVRDSAAYICWSMARAYDPRLIGQFVVSHLAPLLICVVCFDRQLNCRRAASAVIQELSGRTQRFPNWIDVISRTEFHDLSLLEHTYLELGVHFATYDEFRSSIIQHLCVNKIIYWDPTIRRLAAKTLGLICGKLNFSISNSEDALKLLELALGPDLNGRHGSIQAIAHLIKYDNKLDPTDVKIESIIQELTVRNLFVGIGGDLMRESCMLLMKEYFRRQKQLPNSSLEYKTTWINLMLNTLTTETAFVQDQIIETVPAFIEITFNDASTCEPFLKTLVSIIENQCVQYHSISNICRSLMKLNLKTLSFEWLKRFVEAISNFINKVFDNPLRNSETVADAISTMVRLIDFNSELWSLDLFQILIRCLDDHTITNKGDVGLFVRIAAIKSIDPIDNGLLSKLDSHSLLRIIQLITSEAVFHRKKSFALSIEKLNLISKWKNLPNDVLPADIIQILNNFGSIETCSNDMDEGWDKNVEQYKQLLKLFSCDRLTYNLWPGIVCVMQDPGFQSSIKLIIRYLCELKPLEREQVLKTFLQFFRDHSKDIRLSIPCLISAKQLLLQVPTTVEFQLEIAELSWMTCHGSLNPKKYIFAIDVFCSLIPLETEKKNQNLNNSFRYLYVLLGHRFPRVRSYTATELFTSLLSIDDADHMESLFEVTEILQQTDWLNLEDSKQSRVRISNLIKSMSV</sequence>
<accession>A0A9Q0M895</accession>
<dbReference type="GO" id="GO:0048487">
    <property type="term" value="F:beta-tubulin binding"/>
    <property type="evidence" value="ECO:0007669"/>
    <property type="project" value="InterPro"/>
</dbReference>
<dbReference type="InterPro" id="IPR033162">
    <property type="entry name" value="TBCD"/>
</dbReference>
<keyword evidence="4" id="KW-1185">Reference proteome</keyword>
<reference evidence="3" key="1">
    <citation type="submission" date="2022-12" db="EMBL/GenBank/DDBJ databases">
        <title>Genome assemblies of Blomia tropicalis.</title>
        <authorList>
            <person name="Cui Y."/>
        </authorList>
    </citation>
    <scope>NUCLEOTIDE SEQUENCE</scope>
    <source>
        <tissue evidence="3">Adult mites</tissue>
    </source>
</reference>